<feature type="compositionally biased region" description="Low complexity" evidence="3">
    <location>
        <begin position="676"/>
        <end position="687"/>
    </location>
</feature>
<sequence>MPSSSDVSQLVEMGIERNLAEAALAKYGRAADAAEAILEGRFEMPAGNKSDANSNADSMDEDGSSFADAFDADDDEDDFGDEDDGADAWSVGSLHADPQDVDAYKNIVLSKDRKEVIIEIEQTPRHFEIDGTQVEEVTQSEWMKGCPEGNEQSVSLTDSTVAQQRDELTALLLPFVSSTTQLLFQVFQQWTEPVPCPSCSLKHGRDDSAALLAFWPSIQEFVDHARAVVQRTCQKCSTGICLACGESVSNGQTGSDDANSTRPKHKKSSETAQAGIDPRQDPLFHCAELQSLLVGVGLGHIERLHLDERNSGLSEAVRTALDDGQTKRKRKSPPSGDDLDFDDDDFSDSVSKRAKSKNTSGTGYAGSSADAQAWSAAAAGKQQENDQALSEALALVRNFLPSLRREPNPTASDFDPHSTTLAHLRRRFLPIASKLLQSDSFMDMSERRVLYDELLQWLQEMSHSGVLAPLVAHPIMLSRSIEYKILPNGTRERRVTFEGSAGPRELLQSIIRQCETILESMKRQERLIAAKLEKDGAQQTKTIEPTKGMTDKEKKRAEEKKAREQEEQEETQRLLSFCQAIIDTTKKIDTLLRKTKGDEMVDKLLGLIAPSSEKALEAAISTADAKEEDETEEETKKAYEAWAKTQIYADADLSMASMTTTKDPEIEEKGPALKTSTSQSDRASSSSGWRHAFGREIIDMADNSKRTMAIAKELASLQGSLPALWHGSIFLRVDESRIDVLKACVVGPEGSPYESGLFFFDIFLPRSYNSEPPKVQIMTTNGGLHRFNPNLYANGKVCLSLLGTWSGPGWVKGRSTLLQVLLSIQSLILGEEEPMVNEPGWAGRRGSESSLAYTKNLRRMTVATAMVKNLKEPPYPWREVIEGHFRAKAKHIIKLVDKWLSEDDGNVLRGDGAWFMNQGFAPQQSSTTAEKQSQSTPGAEFKENVETLKNLIAGLQTSS</sequence>
<feature type="region of interest" description="Disordered" evidence="3">
    <location>
        <begin position="319"/>
        <end position="367"/>
    </location>
</feature>
<feature type="compositionally biased region" description="Basic and acidic residues" evidence="3">
    <location>
        <begin position="662"/>
        <end position="671"/>
    </location>
</feature>
<feature type="region of interest" description="Disordered" evidence="3">
    <location>
        <begin position="661"/>
        <end position="688"/>
    </location>
</feature>
<feature type="compositionally biased region" description="Polar residues" evidence="3">
    <location>
        <begin position="250"/>
        <end position="261"/>
    </location>
</feature>
<dbReference type="CDD" id="cd23810">
    <property type="entry name" value="UBCc_BIRC6"/>
    <property type="match status" value="1"/>
</dbReference>
<evidence type="ECO:0000256" key="1">
    <source>
        <dbReference type="ARBA" id="ARBA00022679"/>
    </source>
</evidence>
<feature type="region of interest" description="Disordered" evidence="3">
    <location>
        <begin position="250"/>
        <end position="277"/>
    </location>
</feature>
<evidence type="ECO:0000313" key="5">
    <source>
        <dbReference type="EMBL" id="KAK0556087.1"/>
    </source>
</evidence>
<dbReference type="InterPro" id="IPR016135">
    <property type="entry name" value="UBQ-conjugating_enzyme/RWD"/>
</dbReference>
<evidence type="ECO:0000313" key="6">
    <source>
        <dbReference type="Proteomes" id="UP001176517"/>
    </source>
</evidence>
<feature type="region of interest" description="Disordered" evidence="3">
    <location>
        <begin position="922"/>
        <end position="943"/>
    </location>
</feature>
<reference evidence="5" key="1">
    <citation type="journal article" date="2023" name="PhytoFront">
        <title>Draft Genome Resources of Seven Strains of Tilletia horrida, Causal Agent of Kernel Smut of Rice.</title>
        <authorList>
            <person name="Khanal S."/>
            <person name="Antony Babu S."/>
            <person name="Zhou X.G."/>
        </authorList>
    </citation>
    <scope>NUCLEOTIDE SEQUENCE</scope>
    <source>
        <strain evidence="5">TX6</strain>
    </source>
</reference>
<dbReference type="Pfam" id="PF00179">
    <property type="entry name" value="UQ_con"/>
    <property type="match status" value="1"/>
</dbReference>
<gene>
    <name evidence="5" type="ORF">OC846_001417</name>
</gene>
<dbReference type="InterPro" id="IPR009060">
    <property type="entry name" value="UBA-like_sf"/>
</dbReference>
<dbReference type="SUPFAM" id="SSF46934">
    <property type="entry name" value="UBA-like"/>
    <property type="match status" value="1"/>
</dbReference>
<proteinExistence type="predicted"/>
<evidence type="ECO:0000256" key="2">
    <source>
        <dbReference type="ARBA" id="ARBA00022786"/>
    </source>
</evidence>
<dbReference type="PANTHER" id="PTHR46116:SF15">
    <property type="entry name" value="(E3-INDEPENDENT) E2 UBIQUITIN-CONJUGATING ENZYME"/>
    <property type="match status" value="1"/>
</dbReference>
<feature type="compositionally biased region" description="Acidic residues" evidence="3">
    <location>
        <begin position="337"/>
        <end position="347"/>
    </location>
</feature>
<comment type="caution">
    <text evidence="5">The sequence shown here is derived from an EMBL/GenBank/DDBJ whole genome shotgun (WGS) entry which is preliminary data.</text>
</comment>
<feature type="compositionally biased region" description="Polar residues" evidence="3">
    <location>
        <begin position="922"/>
        <end position="937"/>
    </location>
</feature>
<protein>
    <recommendedName>
        <fullName evidence="4">UBC core domain-containing protein</fullName>
    </recommendedName>
</protein>
<dbReference type="SUPFAM" id="SSF54495">
    <property type="entry name" value="UBC-like"/>
    <property type="match status" value="1"/>
</dbReference>
<dbReference type="GO" id="GO:0061631">
    <property type="term" value="F:ubiquitin conjugating enzyme activity"/>
    <property type="evidence" value="ECO:0007669"/>
    <property type="project" value="TreeGrafter"/>
</dbReference>
<feature type="compositionally biased region" description="Acidic residues" evidence="3">
    <location>
        <begin position="70"/>
        <end position="86"/>
    </location>
</feature>
<feature type="compositionally biased region" description="Basic and acidic residues" evidence="3">
    <location>
        <begin position="549"/>
        <end position="565"/>
    </location>
</feature>
<evidence type="ECO:0000259" key="4">
    <source>
        <dbReference type="PROSITE" id="PS50127"/>
    </source>
</evidence>
<feature type="region of interest" description="Disordered" evidence="3">
    <location>
        <begin position="538"/>
        <end position="568"/>
    </location>
</feature>
<keyword evidence="2" id="KW-0833">Ubl conjugation pathway</keyword>
<dbReference type="InterPro" id="IPR000608">
    <property type="entry name" value="UBC"/>
</dbReference>
<dbReference type="Proteomes" id="UP001176517">
    <property type="component" value="Unassembled WGS sequence"/>
</dbReference>
<dbReference type="EMBL" id="JAPDMZ010000020">
    <property type="protein sequence ID" value="KAK0556087.1"/>
    <property type="molecule type" value="Genomic_DNA"/>
</dbReference>
<keyword evidence="1" id="KW-0808">Transferase</keyword>
<dbReference type="PANTHER" id="PTHR46116">
    <property type="entry name" value="(E3-INDEPENDENT) E2 UBIQUITIN-CONJUGATING ENZYME"/>
    <property type="match status" value="1"/>
</dbReference>
<dbReference type="SMART" id="SM00212">
    <property type="entry name" value="UBCc"/>
    <property type="match status" value="1"/>
</dbReference>
<evidence type="ECO:0000256" key="3">
    <source>
        <dbReference type="SAM" id="MobiDB-lite"/>
    </source>
</evidence>
<dbReference type="Gene3D" id="3.10.110.10">
    <property type="entry name" value="Ubiquitin Conjugating Enzyme"/>
    <property type="match status" value="1"/>
</dbReference>
<name>A0AAN6GU06_9BASI</name>
<accession>A0AAN6GU06</accession>
<feature type="domain" description="UBC core" evidence="4">
    <location>
        <begin position="705"/>
        <end position="866"/>
    </location>
</feature>
<feature type="region of interest" description="Disordered" evidence="3">
    <location>
        <begin position="42"/>
        <end position="93"/>
    </location>
</feature>
<keyword evidence="6" id="KW-1185">Reference proteome</keyword>
<organism evidence="5 6">
    <name type="scientific">Tilletia horrida</name>
    <dbReference type="NCBI Taxonomy" id="155126"/>
    <lineage>
        <taxon>Eukaryota</taxon>
        <taxon>Fungi</taxon>
        <taxon>Dikarya</taxon>
        <taxon>Basidiomycota</taxon>
        <taxon>Ustilaginomycotina</taxon>
        <taxon>Exobasidiomycetes</taxon>
        <taxon>Tilletiales</taxon>
        <taxon>Tilletiaceae</taxon>
        <taxon>Tilletia</taxon>
    </lineage>
</organism>
<dbReference type="AlphaFoldDB" id="A0AAN6GU06"/>
<dbReference type="PROSITE" id="PS50127">
    <property type="entry name" value="UBC_2"/>
    <property type="match status" value="1"/>
</dbReference>